<dbReference type="OrthoDB" id="361102at2759"/>
<evidence type="ECO:0000313" key="7">
    <source>
        <dbReference type="Proteomes" id="UP000053424"/>
    </source>
</evidence>
<keyword evidence="3" id="KW-0804">Transcription</keyword>
<dbReference type="InterPro" id="IPR013083">
    <property type="entry name" value="Znf_RING/FYVE/PHD"/>
</dbReference>
<dbReference type="PANTHER" id="PTHR13097">
    <property type="entry name" value="TRANSCRIPTION INITIATION FACTOR IIE, ALPHA SUBUNIT"/>
    <property type="match status" value="1"/>
</dbReference>
<dbReference type="GO" id="GO:0006367">
    <property type="term" value="P:transcription initiation at RNA polymerase II promoter"/>
    <property type="evidence" value="ECO:0007669"/>
    <property type="project" value="InterPro"/>
</dbReference>
<reference evidence="6 7" key="1">
    <citation type="submission" date="2014-04" db="EMBL/GenBank/DDBJ databases">
        <authorList>
            <consortium name="DOE Joint Genome Institute"/>
            <person name="Kuo A."/>
            <person name="Gay G."/>
            <person name="Dore J."/>
            <person name="Kohler A."/>
            <person name="Nagy L.G."/>
            <person name="Floudas D."/>
            <person name="Copeland A."/>
            <person name="Barry K.W."/>
            <person name="Cichocki N."/>
            <person name="Veneault-Fourrey C."/>
            <person name="LaButti K."/>
            <person name="Lindquist E.A."/>
            <person name="Lipzen A."/>
            <person name="Lundell T."/>
            <person name="Morin E."/>
            <person name="Murat C."/>
            <person name="Sun H."/>
            <person name="Tunlid A."/>
            <person name="Henrissat B."/>
            <person name="Grigoriev I.V."/>
            <person name="Hibbett D.S."/>
            <person name="Martin F."/>
            <person name="Nordberg H.P."/>
            <person name="Cantor M.N."/>
            <person name="Hua S.X."/>
        </authorList>
    </citation>
    <scope>NUCLEOTIDE SEQUENCE [LARGE SCALE GENOMIC DNA]</scope>
    <source>
        <strain evidence="7">h7</strain>
    </source>
</reference>
<protein>
    <recommendedName>
        <fullName evidence="5">HTH TFE/IIEalpha-type domain-containing protein</fullName>
    </recommendedName>
</protein>
<dbReference type="AlphaFoldDB" id="A0A0C3CDF0"/>
<dbReference type="InterPro" id="IPR002853">
    <property type="entry name" value="TFIIE_asu"/>
</dbReference>
<sequence length="522" mass="57517">MATKEDQETLRLLVQHVSRAFYEPKFTIIMHQLARHPVLKDDDLAGRMGLQPKELNKVIAVLSNDSLVKIYRQNELKEGAQRSVGKQYYYIDYEHFCNVVKWRIAKMRHIIDSTLRNELDNKGYICTQCKKSFSPLEVDKLMDFSRGMFICDICYAESVLGSKDRMQRFNNQMRFIREGLQKSEAMVLPAFDVAAWIKLNPSESDKNKSSSVGAGLKVAGADGSRKEDDGVGVMMAMDKDESTRRLERDAEAEIKRQQNALPAWHLKSTITGDLTAPGVKENARDAAIVGVGGAGQLSNDDILKGLGVVGGSSRSNGHTTHTHLRGNMEDIKPTINVEADLYDQYYASLAASSAAASAQATPTATGVPSSSSNSPDFPNSHLYDDDDEDKKPNVQYLDSLNAYRKRSRSQEDVGSADKIKLAKLSSGGDSATANGHANGQANGFLGVNGFGHYGSSFSAEFQTEAMQPQPQELDEGMTVPEDDPMILVNGAPKPYSQVTEDDHDLMTPDEYTAFFEVMQARS</sequence>
<proteinExistence type="inferred from homology"/>
<gene>
    <name evidence="6" type="ORF">M413DRAFT_263382</name>
</gene>
<feature type="compositionally biased region" description="Low complexity" evidence="4">
    <location>
        <begin position="368"/>
        <end position="380"/>
    </location>
</feature>
<evidence type="ECO:0000259" key="5">
    <source>
        <dbReference type="PROSITE" id="PS51344"/>
    </source>
</evidence>
<evidence type="ECO:0000256" key="3">
    <source>
        <dbReference type="ARBA" id="ARBA00023163"/>
    </source>
</evidence>
<dbReference type="PROSITE" id="PS51344">
    <property type="entry name" value="HTH_TFE_IIE"/>
    <property type="match status" value="1"/>
</dbReference>
<dbReference type="Gene3D" id="3.30.40.10">
    <property type="entry name" value="Zinc/RING finger domain, C3HC4 (zinc finger)"/>
    <property type="match status" value="1"/>
</dbReference>
<dbReference type="EMBL" id="KN831770">
    <property type="protein sequence ID" value="KIM46805.1"/>
    <property type="molecule type" value="Genomic_DNA"/>
</dbReference>
<accession>A0A0C3CDF0</accession>
<dbReference type="InterPro" id="IPR039997">
    <property type="entry name" value="TFE"/>
</dbReference>
<dbReference type="GO" id="GO:0005673">
    <property type="term" value="C:transcription factor TFIIE complex"/>
    <property type="evidence" value="ECO:0007669"/>
    <property type="project" value="TreeGrafter"/>
</dbReference>
<reference evidence="7" key="2">
    <citation type="submission" date="2015-01" db="EMBL/GenBank/DDBJ databases">
        <title>Evolutionary Origins and Diversification of the Mycorrhizal Mutualists.</title>
        <authorList>
            <consortium name="DOE Joint Genome Institute"/>
            <consortium name="Mycorrhizal Genomics Consortium"/>
            <person name="Kohler A."/>
            <person name="Kuo A."/>
            <person name="Nagy L.G."/>
            <person name="Floudas D."/>
            <person name="Copeland A."/>
            <person name="Barry K.W."/>
            <person name="Cichocki N."/>
            <person name="Veneault-Fourrey C."/>
            <person name="LaButti K."/>
            <person name="Lindquist E.A."/>
            <person name="Lipzen A."/>
            <person name="Lundell T."/>
            <person name="Morin E."/>
            <person name="Murat C."/>
            <person name="Riley R."/>
            <person name="Ohm R."/>
            <person name="Sun H."/>
            <person name="Tunlid A."/>
            <person name="Henrissat B."/>
            <person name="Grigoriev I.V."/>
            <person name="Hibbett D.S."/>
            <person name="Martin F."/>
        </authorList>
    </citation>
    <scope>NUCLEOTIDE SEQUENCE [LARGE SCALE GENOMIC DNA]</scope>
    <source>
        <strain evidence="7">h7</strain>
    </source>
</reference>
<keyword evidence="7" id="KW-1185">Reference proteome</keyword>
<dbReference type="InterPro" id="IPR024550">
    <property type="entry name" value="TFIIEa/SarR/Rpc3_HTH_dom"/>
</dbReference>
<evidence type="ECO:0000256" key="1">
    <source>
        <dbReference type="ARBA" id="ARBA00008947"/>
    </source>
</evidence>
<dbReference type="Pfam" id="PF02002">
    <property type="entry name" value="TFIIE_alpha"/>
    <property type="match status" value="1"/>
</dbReference>
<dbReference type="SMART" id="SM00531">
    <property type="entry name" value="TFIIE"/>
    <property type="match status" value="1"/>
</dbReference>
<comment type="similarity">
    <text evidence="1">Belongs to the TFIIE alpha subunit family.</text>
</comment>
<dbReference type="HOGENOM" id="CLU_035744_0_1_1"/>
<evidence type="ECO:0000313" key="6">
    <source>
        <dbReference type="EMBL" id="KIM46805.1"/>
    </source>
</evidence>
<dbReference type="PANTHER" id="PTHR13097:SF7">
    <property type="entry name" value="GENERAL TRANSCRIPTION FACTOR IIE SUBUNIT 1"/>
    <property type="match status" value="1"/>
</dbReference>
<dbReference type="STRING" id="686832.A0A0C3CDF0"/>
<keyword evidence="2" id="KW-0805">Transcription regulation</keyword>
<dbReference type="SUPFAM" id="SSF57783">
    <property type="entry name" value="Zinc beta-ribbon"/>
    <property type="match status" value="1"/>
</dbReference>
<feature type="region of interest" description="Disordered" evidence="4">
    <location>
        <begin position="362"/>
        <end position="392"/>
    </location>
</feature>
<dbReference type="Proteomes" id="UP000053424">
    <property type="component" value="Unassembled WGS sequence"/>
</dbReference>
<evidence type="ECO:0000256" key="4">
    <source>
        <dbReference type="SAM" id="MobiDB-lite"/>
    </source>
</evidence>
<dbReference type="InterPro" id="IPR017919">
    <property type="entry name" value="TFIIE/TFIIEa_HTH"/>
</dbReference>
<evidence type="ECO:0000256" key="2">
    <source>
        <dbReference type="ARBA" id="ARBA00023015"/>
    </source>
</evidence>
<feature type="region of interest" description="Disordered" evidence="4">
    <location>
        <begin position="203"/>
        <end position="229"/>
    </location>
</feature>
<feature type="domain" description="HTH TFE/IIEalpha-type" evidence="5">
    <location>
        <begin position="10"/>
        <end position="101"/>
    </location>
</feature>
<organism evidence="6 7">
    <name type="scientific">Hebeloma cylindrosporum</name>
    <dbReference type="NCBI Taxonomy" id="76867"/>
    <lineage>
        <taxon>Eukaryota</taxon>
        <taxon>Fungi</taxon>
        <taxon>Dikarya</taxon>
        <taxon>Basidiomycota</taxon>
        <taxon>Agaricomycotina</taxon>
        <taxon>Agaricomycetes</taxon>
        <taxon>Agaricomycetidae</taxon>
        <taxon>Agaricales</taxon>
        <taxon>Agaricineae</taxon>
        <taxon>Hymenogastraceae</taxon>
        <taxon>Hebeloma</taxon>
    </lineage>
</organism>
<name>A0A0C3CDF0_HEBCY</name>